<protein>
    <submittedName>
        <fullName evidence="1">(pine wood nematode) hypothetical protein</fullName>
    </submittedName>
</protein>
<organism evidence="3 5">
    <name type="scientific">Bursaphelenchus xylophilus</name>
    <name type="common">Pinewood nematode worm</name>
    <name type="synonym">Aphelenchoides xylophilus</name>
    <dbReference type="NCBI Taxonomy" id="6326"/>
    <lineage>
        <taxon>Eukaryota</taxon>
        <taxon>Metazoa</taxon>
        <taxon>Ecdysozoa</taxon>
        <taxon>Nematoda</taxon>
        <taxon>Chromadorea</taxon>
        <taxon>Rhabditida</taxon>
        <taxon>Tylenchina</taxon>
        <taxon>Tylenchomorpha</taxon>
        <taxon>Aphelenchoidea</taxon>
        <taxon>Aphelenchoididae</taxon>
        <taxon>Bursaphelenchus</taxon>
    </lineage>
</organism>
<evidence type="ECO:0000313" key="5">
    <source>
        <dbReference type="WBParaSite" id="BXY_1181300.1"/>
    </source>
</evidence>
<reference evidence="2" key="2">
    <citation type="submission" date="2020-08" db="EMBL/GenBank/DDBJ databases">
        <authorList>
            <person name="Kikuchi T."/>
        </authorList>
    </citation>
    <scope>NUCLEOTIDE SEQUENCE</scope>
    <source>
        <strain evidence="1">Ka4C1</strain>
    </source>
</reference>
<evidence type="ECO:0000313" key="4">
    <source>
        <dbReference type="Proteomes" id="UP000659654"/>
    </source>
</evidence>
<dbReference type="EMBL" id="CAJFDI010000003">
    <property type="protein sequence ID" value="CAD5223144.1"/>
    <property type="molecule type" value="Genomic_DNA"/>
</dbReference>
<accession>A0A1I7SFK1</accession>
<name>A0A1I7SFK1_BURXY</name>
<evidence type="ECO:0000313" key="3">
    <source>
        <dbReference type="Proteomes" id="UP000095284"/>
    </source>
</evidence>
<dbReference type="EMBL" id="CAJFCV020000003">
    <property type="protein sequence ID" value="CAG9111779.1"/>
    <property type="molecule type" value="Genomic_DNA"/>
</dbReference>
<dbReference type="Proteomes" id="UP000582659">
    <property type="component" value="Unassembled WGS sequence"/>
</dbReference>
<proteinExistence type="predicted"/>
<dbReference type="Proteomes" id="UP000095284">
    <property type="component" value="Unplaced"/>
</dbReference>
<reference evidence="5" key="1">
    <citation type="submission" date="2016-11" db="UniProtKB">
        <authorList>
            <consortium name="WormBaseParasite"/>
        </authorList>
    </citation>
    <scope>IDENTIFICATION</scope>
</reference>
<dbReference type="Proteomes" id="UP000659654">
    <property type="component" value="Unassembled WGS sequence"/>
</dbReference>
<evidence type="ECO:0000313" key="1">
    <source>
        <dbReference type="EMBL" id="CAD5223144.1"/>
    </source>
</evidence>
<gene>
    <name evidence="1" type="ORF">BXYJ_LOCUS7832</name>
</gene>
<sequence length="69" mass="7007">MCVFVEFAGFALSPSEPVGGMGFSGDAFPSGSDLIFVGFRAFSFFSFGNEVVIGEEVVLSGGSGVIVGS</sequence>
<dbReference type="WBParaSite" id="BXY_1181300.1">
    <property type="protein sequence ID" value="BXY_1181300.1"/>
    <property type="gene ID" value="BXY_1181300"/>
</dbReference>
<evidence type="ECO:0000313" key="2">
    <source>
        <dbReference type="EMBL" id="CAG9111779.1"/>
    </source>
</evidence>
<keyword evidence="4" id="KW-1185">Reference proteome</keyword>
<dbReference type="AlphaFoldDB" id="A0A1I7SFK1"/>